<dbReference type="InterPro" id="IPR036661">
    <property type="entry name" value="Luciferase-like_sf"/>
</dbReference>
<name>A0A7G7MCP5_9PSEU</name>
<dbReference type="RefSeq" id="WP_185717318.1">
    <property type="nucleotide sequence ID" value="NZ_BAAAWI010000001.1"/>
</dbReference>
<proteinExistence type="inferred from homology"/>
<keyword evidence="5" id="KW-0560">Oxidoreductase</keyword>
<evidence type="ECO:0000256" key="2">
    <source>
        <dbReference type="ARBA" id="ARBA00005466"/>
    </source>
</evidence>
<dbReference type="InterPro" id="IPR036318">
    <property type="entry name" value="FAD-bd_PCMH-like_sf"/>
</dbReference>
<dbReference type="SUPFAM" id="SSF51679">
    <property type="entry name" value="Bacterial luciferase-like"/>
    <property type="match status" value="1"/>
</dbReference>
<dbReference type="Gene3D" id="3.30.43.10">
    <property type="entry name" value="Uridine Diphospho-n-acetylenolpyruvylglucosamine Reductase, domain 2"/>
    <property type="match status" value="1"/>
</dbReference>
<dbReference type="InterPro" id="IPR016169">
    <property type="entry name" value="FAD-bd_PCMH_sub2"/>
</dbReference>
<dbReference type="CDD" id="cd01097">
    <property type="entry name" value="Tetrahydromethanopterin_reductase"/>
    <property type="match status" value="1"/>
</dbReference>
<dbReference type="InterPro" id="IPR016166">
    <property type="entry name" value="FAD-bd_PCMH"/>
</dbReference>
<dbReference type="GO" id="GO:0071949">
    <property type="term" value="F:FAD binding"/>
    <property type="evidence" value="ECO:0007669"/>
    <property type="project" value="InterPro"/>
</dbReference>
<dbReference type="Gene3D" id="3.40.462.20">
    <property type="match status" value="1"/>
</dbReference>
<evidence type="ECO:0000256" key="3">
    <source>
        <dbReference type="ARBA" id="ARBA00022630"/>
    </source>
</evidence>
<keyword evidence="3" id="KW-0285">Flavoprotein</keyword>
<dbReference type="SUPFAM" id="SSF56176">
    <property type="entry name" value="FAD-binding/transporter-associated domain-like"/>
    <property type="match status" value="1"/>
</dbReference>
<dbReference type="Gene3D" id="3.20.20.30">
    <property type="entry name" value="Luciferase-like domain"/>
    <property type="match status" value="1"/>
</dbReference>
<keyword evidence="8" id="KW-1185">Reference proteome</keyword>
<keyword evidence="4" id="KW-0274">FAD</keyword>
<dbReference type="AlphaFoldDB" id="A0A7G7MCP5"/>
<evidence type="ECO:0000256" key="4">
    <source>
        <dbReference type="ARBA" id="ARBA00022827"/>
    </source>
</evidence>
<organism evidence="7 8">
    <name type="scientific">Pseudonocardia petroleophila</name>
    <dbReference type="NCBI Taxonomy" id="37331"/>
    <lineage>
        <taxon>Bacteria</taxon>
        <taxon>Bacillati</taxon>
        <taxon>Actinomycetota</taxon>
        <taxon>Actinomycetes</taxon>
        <taxon>Pseudonocardiales</taxon>
        <taxon>Pseudonocardiaceae</taxon>
        <taxon>Pseudonocardia</taxon>
    </lineage>
</organism>
<evidence type="ECO:0000256" key="1">
    <source>
        <dbReference type="ARBA" id="ARBA00001974"/>
    </source>
</evidence>
<accession>A0A7G7MCP5</accession>
<dbReference type="Proteomes" id="UP000515728">
    <property type="component" value="Chromosome"/>
</dbReference>
<comment type="cofactor">
    <cofactor evidence="1">
        <name>FAD</name>
        <dbReference type="ChEBI" id="CHEBI:57692"/>
    </cofactor>
</comment>
<evidence type="ECO:0000313" key="8">
    <source>
        <dbReference type="Proteomes" id="UP000515728"/>
    </source>
</evidence>
<reference evidence="7 8" key="1">
    <citation type="submission" date="2020-08" db="EMBL/GenBank/DDBJ databases">
        <authorList>
            <person name="Mo P."/>
        </authorList>
    </citation>
    <scope>NUCLEOTIDE SEQUENCE [LARGE SCALE GENOMIC DNA]</scope>
    <source>
        <strain evidence="7 8">CGMCC 4.1532</strain>
    </source>
</reference>
<evidence type="ECO:0000259" key="6">
    <source>
        <dbReference type="PROSITE" id="PS51387"/>
    </source>
</evidence>
<dbReference type="InterPro" id="IPR050416">
    <property type="entry name" value="FAD-linked_Oxidoreductase"/>
</dbReference>
<dbReference type="Pfam" id="PF00296">
    <property type="entry name" value="Bac_luciferase"/>
    <property type="match status" value="1"/>
</dbReference>
<dbReference type="InterPro" id="IPR006094">
    <property type="entry name" value="Oxid_FAD_bind_N"/>
</dbReference>
<evidence type="ECO:0000313" key="7">
    <source>
        <dbReference type="EMBL" id="QNG50556.1"/>
    </source>
</evidence>
<gene>
    <name evidence="7" type="ORF">H6H00_20270</name>
</gene>
<dbReference type="PANTHER" id="PTHR42973:SF39">
    <property type="entry name" value="FAD-BINDING PCMH-TYPE DOMAIN-CONTAINING PROTEIN"/>
    <property type="match status" value="1"/>
</dbReference>
<dbReference type="EMBL" id="CP060131">
    <property type="protein sequence ID" value="QNG50556.1"/>
    <property type="molecule type" value="Genomic_DNA"/>
</dbReference>
<sequence length="755" mass="80269">MTYAHRLEFGTFLAPDSRTPEDPVELARLSEQLGYDLVTFPDRPHLPEHLDTWTLLSWVAGVTDRIRLAANVHSVPLRSPSVLARSAASLDLLSGGRVELGLGAGAHREAVEAMGGDGLPPAQAVDALSEAVDVVRALNGVAGAVTYSGEHHRLSAAQPTVPTPHEIPIWIGAAGPRMLRLIGEKADGWSATLAAVGVDGLAAGNRTIDAAARAAGRDPREIRRLLNVSGRFAAQRAGFLDGPAADWVSDLLPLAVDHGVGTFVLMSDDPATLTRFAHEVIPALRAAVDRAVPHGAAGLRVRPAAVLARRRDGIDYDAAPASLAEVVEPGDRAYHRLRSGYLRGGSPGIVLRASDAAQVADALAFARAHPDLDLSIRSAGHGVSGRSTNDGGIVVDVSLMNTVKVLDEETRRIRVGPGARWMEVAAALHPHGWALSSGDYGGVGVGGLATAGGIGYLAREHGLTIDHLRAVDMVLADGRIVRASDTENPDLFWAVRGAGANFGIVTSFEFEVDEVGDVGFAQLALDASDTAGFLLDWGQVMESAPRDLTSFIILGPPRRGRPAVAQVMAVVDSDDPDTVLARLTPIAGIAPLLQQQVRITPYAVVMANADDGVHRGRGEPVTRSGLLRRITPAFAEAAERFLATGAVHFFQIRSLGGAISDVDADATAYAHRDANFQVVAFGARRDLLDTLWEDLYPHFEGLYLSFESDPRPARLLDAFPPRTLARLRGLKDEYDPGNTFRDNFNITPALERSAP</sequence>
<dbReference type="Pfam" id="PF01565">
    <property type="entry name" value="FAD_binding_4"/>
    <property type="match status" value="1"/>
</dbReference>
<feature type="domain" description="FAD-binding PCMH-type" evidence="6">
    <location>
        <begin position="343"/>
        <end position="515"/>
    </location>
</feature>
<dbReference type="KEGG" id="ppel:H6H00_20270"/>
<dbReference type="Gene3D" id="3.30.465.10">
    <property type="match status" value="1"/>
</dbReference>
<evidence type="ECO:0000256" key="5">
    <source>
        <dbReference type="ARBA" id="ARBA00023002"/>
    </source>
</evidence>
<protein>
    <submittedName>
        <fullName evidence="7">LLM class flavin-dependent oxidoreductase</fullName>
    </submittedName>
</protein>
<dbReference type="GO" id="GO:0016705">
    <property type="term" value="F:oxidoreductase activity, acting on paired donors, with incorporation or reduction of molecular oxygen"/>
    <property type="evidence" value="ECO:0007669"/>
    <property type="project" value="InterPro"/>
</dbReference>
<comment type="similarity">
    <text evidence="2">Belongs to the oxygen-dependent FAD-linked oxidoreductase family.</text>
</comment>
<dbReference type="InterPro" id="IPR011251">
    <property type="entry name" value="Luciferase-like_dom"/>
</dbReference>
<dbReference type="PANTHER" id="PTHR42973">
    <property type="entry name" value="BINDING OXIDOREDUCTASE, PUTATIVE (AFU_ORTHOLOGUE AFUA_1G17690)-RELATED"/>
    <property type="match status" value="1"/>
</dbReference>
<dbReference type="InterPro" id="IPR016167">
    <property type="entry name" value="FAD-bd_PCMH_sub1"/>
</dbReference>
<dbReference type="PROSITE" id="PS51387">
    <property type="entry name" value="FAD_PCMH"/>
    <property type="match status" value="1"/>
</dbReference>